<organism evidence="3 4">
    <name type="scientific">Phanerochaete sordida</name>
    <dbReference type="NCBI Taxonomy" id="48140"/>
    <lineage>
        <taxon>Eukaryota</taxon>
        <taxon>Fungi</taxon>
        <taxon>Dikarya</taxon>
        <taxon>Basidiomycota</taxon>
        <taxon>Agaricomycotina</taxon>
        <taxon>Agaricomycetes</taxon>
        <taxon>Polyporales</taxon>
        <taxon>Phanerochaetaceae</taxon>
        <taxon>Phanerochaete</taxon>
    </lineage>
</organism>
<comment type="caution">
    <text evidence="3">The sequence shown here is derived from an EMBL/GenBank/DDBJ whole genome shotgun (WGS) entry which is preliminary data.</text>
</comment>
<dbReference type="OrthoDB" id="5953249at2759"/>
<evidence type="ECO:0000259" key="2">
    <source>
        <dbReference type="Pfam" id="PF21762"/>
    </source>
</evidence>
<dbReference type="SUPFAM" id="SSF53098">
    <property type="entry name" value="Ribonuclease H-like"/>
    <property type="match status" value="1"/>
</dbReference>
<sequence>MSDFNLVDPKGWEFDLQSVYSAYMGYFQLHNIPWYERSWGIFFESFEEFLTFSWPCITVTDCWTGKAHIVTRMTSIGAFLKMIKTRFGETMPLVDNILRVSPFETSQRHLRTVSDYSHYKKLYSTLPAAVLASSKQRVRDGEYKAIQELWQSRDKTFLAIDFECHLEAVRVWPPDPETNYRRGHYIVTEYADRVHNKHRPNFPWVYAFGESQLAGRAKLPQVIQAVISSMTSPDSETVPNSLVLVGHGILGDLRRLEEMKIKIPHNVLVIDTASYERHLFNLGLRGTMQEPSGKPRAKGSTLSLANLVQSLGVDVQVPMQNAGNDAFLTLLALQLLLDPEQTKVPNLRGRSVRQTIMRNASRGPVGMTAMPMTPTMVPGIPMAPSMVGMYGLPVPSPVLYAHSPNMSPSISPKMSPNPPQDQDSPRSSDYFQPSPGGNRPRKSSGLLPADGRGSVSKRGGHSAVDDAAERLGNMRV</sequence>
<dbReference type="EMBL" id="BPQB01000013">
    <property type="protein sequence ID" value="GJE89548.1"/>
    <property type="molecule type" value="Genomic_DNA"/>
</dbReference>
<dbReference type="Proteomes" id="UP000703269">
    <property type="component" value="Unassembled WGS sequence"/>
</dbReference>
<gene>
    <name evidence="3" type="ORF">PsYK624_056510</name>
</gene>
<accession>A0A9P3LCS1</accession>
<proteinExistence type="predicted"/>
<reference evidence="3 4" key="1">
    <citation type="submission" date="2021-08" db="EMBL/GenBank/DDBJ databases">
        <title>Draft Genome Sequence of Phanerochaete sordida strain YK-624.</title>
        <authorList>
            <person name="Mori T."/>
            <person name="Dohra H."/>
            <person name="Suzuki T."/>
            <person name="Kawagishi H."/>
            <person name="Hirai H."/>
        </authorList>
    </citation>
    <scope>NUCLEOTIDE SEQUENCE [LARGE SCALE GENOMIC DNA]</scope>
    <source>
        <strain evidence="3 4">YK-624</strain>
    </source>
</reference>
<dbReference type="InterPro" id="IPR040151">
    <property type="entry name" value="Gfd2/YDR514C-like"/>
</dbReference>
<keyword evidence="4" id="KW-1185">Reference proteome</keyword>
<feature type="compositionally biased region" description="Polar residues" evidence="1">
    <location>
        <begin position="407"/>
        <end position="431"/>
    </location>
</feature>
<dbReference type="AlphaFoldDB" id="A0A9P3LCS1"/>
<dbReference type="Pfam" id="PF21762">
    <property type="entry name" value="DEDDh_C"/>
    <property type="match status" value="1"/>
</dbReference>
<dbReference type="PANTHER" id="PTHR28083:SF1">
    <property type="entry name" value="GOOD FOR FULL DBP5 ACTIVITY PROTEIN 2"/>
    <property type="match status" value="1"/>
</dbReference>
<dbReference type="PANTHER" id="PTHR28083">
    <property type="entry name" value="GOOD FOR FULL DBP5 ACTIVITY PROTEIN 2"/>
    <property type="match status" value="1"/>
</dbReference>
<dbReference type="InterPro" id="IPR012337">
    <property type="entry name" value="RNaseH-like_sf"/>
</dbReference>
<protein>
    <recommendedName>
        <fullName evidence="2">Gfd2/YDR514C-like C-terminal domain-containing protein</fullName>
    </recommendedName>
</protein>
<dbReference type="InterPro" id="IPR048519">
    <property type="entry name" value="Gfd2/YDR514C-like_C"/>
</dbReference>
<evidence type="ECO:0000313" key="3">
    <source>
        <dbReference type="EMBL" id="GJE89548.1"/>
    </source>
</evidence>
<name>A0A9P3LCS1_9APHY</name>
<feature type="domain" description="Gfd2/YDR514C-like C-terminal" evidence="2">
    <location>
        <begin position="180"/>
        <end position="333"/>
    </location>
</feature>
<evidence type="ECO:0000313" key="4">
    <source>
        <dbReference type="Proteomes" id="UP000703269"/>
    </source>
</evidence>
<evidence type="ECO:0000256" key="1">
    <source>
        <dbReference type="SAM" id="MobiDB-lite"/>
    </source>
</evidence>
<feature type="region of interest" description="Disordered" evidence="1">
    <location>
        <begin position="407"/>
        <end position="476"/>
    </location>
</feature>
<dbReference type="GO" id="GO:0005634">
    <property type="term" value="C:nucleus"/>
    <property type="evidence" value="ECO:0007669"/>
    <property type="project" value="TreeGrafter"/>
</dbReference>